<dbReference type="AlphaFoldDB" id="A0A1L9QPN1"/>
<accession>A0A1L9QPN1</accession>
<sequence length="110" mass="12767">MITDRDRQSLVDIINSITLAGEYLQHKSQADFEQDPILQDAIIRRIEIVGEAAARLSETARNEMQAVSWKQIIGMRNIMIHQYDRVDLQLVWDTVTQAFPRLIQSLQPYL</sequence>
<comment type="caution">
    <text evidence="7">The sequence shown here is derived from an EMBL/GenBank/DDBJ whole genome shotgun (WGS) entry which is preliminary data.</text>
</comment>
<dbReference type="Pfam" id="PF01934">
    <property type="entry name" value="HepT-like"/>
    <property type="match status" value="1"/>
</dbReference>
<reference evidence="7" key="1">
    <citation type="submission" date="2016-10" db="EMBL/GenBank/DDBJ databases">
        <title>CRISPR-Cas defence system in Roseofilum reptotaenium: evidence of a bacteriophage-cyanobacterium arms race in the coral black band disease.</title>
        <authorList>
            <person name="Buerger P."/>
            <person name="Wood-Charlson E.M."/>
            <person name="Weynberg K.D."/>
            <person name="Willis B."/>
            <person name="Van Oppen M.J."/>
        </authorList>
    </citation>
    <scope>NUCLEOTIDE SEQUENCE [LARGE SCALE GENOMIC DNA]</scope>
    <source>
        <strain evidence="7">AO1-A</strain>
    </source>
</reference>
<evidence type="ECO:0000256" key="4">
    <source>
        <dbReference type="ARBA" id="ARBA00022741"/>
    </source>
</evidence>
<dbReference type="SUPFAM" id="SSF81593">
    <property type="entry name" value="Nucleotidyltransferase substrate binding subunit/domain"/>
    <property type="match status" value="1"/>
</dbReference>
<keyword evidence="4" id="KW-0547">Nucleotide-binding</keyword>
<keyword evidence="2" id="KW-1277">Toxin-antitoxin system</keyword>
<evidence type="ECO:0000256" key="1">
    <source>
        <dbReference type="ARBA" id="ARBA00022553"/>
    </source>
</evidence>
<dbReference type="InterPro" id="IPR008201">
    <property type="entry name" value="HepT-like"/>
</dbReference>
<dbReference type="Gene3D" id="1.20.120.580">
    <property type="entry name" value="bsu32300-like"/>
    <property type="match status" value="1"/>
</dbReference>
<name>A0A1L9QPN1_9CYAN</name>
<dbReference type="GO" id="GO:0110001">
    <property type="term" value="C:toxin-antitoxin complex"/>
    <property type="evidence" value="ECO:0007669"/>
    <property type="project" value="InterPro"/>
</dbReference>
<dbReference type="GO" id="GO:0016787">
    <property type="term" value="F:hydrolase activity"/>
    <property type="evidence" value="ECO:0007669"/>
    <property type="project" value="UniProtKB-KW"/>
</dbReference>
<comment type="similarity">
    <text evidence="6">Belongs to the HepT RNase toxin family.</text>
</comment>
<dbReference type="PANTHER" id="PTHR34139">
    <property type="entry name" value="UPF0331 PROTEIN MJ0127"/>
    <property type="match status" value="1"/>
</dbReference>
<keyword evidence="3" id="KW-0540">Nuclease</keyword>
<evidence type="ECO:0008006" key="9">
    <source>
        <dbReference type="Google" id="ProtNLM"/>
    </source>
</evidence>
<dbReference type="PANTHER" id="PTHR34139:SF1">
    <property type="entry name" value="RNASE MJ1380-RELATED"/>
    <property type="match status" value="1"/>
</dbReference>
<keyword evidence="1" id="KW-0597">Phosphoprotein</keyword>
<dbReference type="STRING" id="1925591.BI308_15680"/>
<keyword evidence="5" id="KW-0378">Hydrolase</keyword>
<dbReference type="GO" id="GO:0004540">
    <property type="term" value="F:RNA nuclease activity"/>
    <property type="evidence" value="ECO:0007669"/>
    <property type="project" value="InterPro"/>
</dbReference>
<evidence type="ECO:0000256" key="6">
    <source>
        <dbReference type="ARBA" id="ARBA00024207"/>
    </source>
</evidence>
<keyword evidence="8" id="KW-1185">Reference proteome</keyword>
<protein>
    <recommendedName>
        <fullName evidence="9">DUF86 domain-containing protein</fullName>
    </recommendedName>
</protein>
<dbReference type="EMBL" id="MLAW01000028">
    <property type="protein sequence ID" value="OJJ24592.1"/>
    <property type="molecule type" value="Genomic_DNA"/>
</dbReference>
<evidence type="ECO:0000256" key="2">
    <source>
        <dbReference type="ARBA" id="ARBA00022649"/>
    </source>
</evidence>
<dbReference type="Proteomes" id="UP000183940">
    <property type="component" value="Unassembled WGS sequence"/>
</dbReference>
<evidence type="ECO:0000256" key="3">
    <source>
        <dbReference type="ARBA" id="ARBA00022722"/>
    </source>
</evidence>
<evidence type="ECO:0000313" key="7">
    <source>
        <dbReference type="EMBL" id="OJJ24592.1"/>
    </source>
</evidence>
<evidence type="ECO:0000313" key="8">
    <source>
        <dbReference type="Proteomes" id="UP000183940"/>
    </source>
</evidence>
<evidence type="ECO:0000256" key="5">
    <source>
        <dbReference type="ARBA" id="ARBA00022801"/>
    </source>
</evidence>
<proteinExistence type="inferred from homology"/>
<organism evidence="7 8">
    <name type="scientific">Roseofilum reptotaenium AO1-A</name>
    <dbReference type="NCBI Taxonomy" id="1925591"/>
    <lineage>
        <taxon>Bacteria</taxon>
        <taxon>Bacillati</taxon>
        <taxon>Cyanobacteriota</taxon>
        <taxon>Cyanophyceae</taxon>
        <taxon>Desertifilales</taxon>
        <taxon>Desertifilaceae</taxon>
        <taxon>Roseofilum</taxon>
    </lineage>
</organism>
<gene>
    <name evidence="7" type="ORF">BI308_15680</name>
</gene>
<dbReference type="InterPro" id="IPR051813">
    <property type="entry name" value="HepT_RNase_toxin"/>
</dbReference>
<dbReference type="InterPro" id="IPR037038">
    <property type="entry name" value="HepT-like_sf"/>
</dbReference>
<dbReference type="GO" id="GO:0000166">
    <property type="term" value="F:nucleotide binding"/>
    <property type="evidence" value="ECO:0007669"/>
    <property type="project" value="UniProtKB-KW"/>
</dbReference>